<protein>
    <recommendedName>
        <fullName evidence="5">Protein BZR1 homolog</fullName>
    </recommendedName>
    <alternativeName>
        <fullName evidence="5">Protein BRASSINAZOLE-RESISTANT 1 homolog</fullName>
    </alternativeName>
</protein>
<dbReference type="PANTHER" id="PTHR31506:SF51">
    <property type="entry name" value="BES1_BZR1 HOMOLOG PROTEIN 4"/>
    <property type="match status" value="1"/>
</dbReference>
<dbReference type="GO" id="GO:0005634">
    <property type="term" value="C:nucleus"/>
    <property type="evidence" value="ECO:0007669"/>
    <property type="project" value="UniProtKB-SubCell"/>
</dbReference>
<keyword evidence="3 5" id="KW-0238">DNA-binding</keyword>
<dbReference type="KEGG" id="dcr:108226987"/>
<dbReference type="STRING" id="79200.A0A164WCR0"/>
<evidence type="ECO:0000313" key="10">
    <source>
        <dbReference type="Proteomes" id="UP000077755"/>
    </source>
</evidence>
<dbReference type="OrthoDB" id="1907033at2759"/>
<accession>A0A164WCR0</accession>
<evidence type="ECO:0000256" key="5">
    <source>
        <dbReference type="RuleBase" id="RU369040"/>
    </source>
</evidence>
<dbReference type="EMBL" id="LNRQ01000006">
    <property type="protein sequence ID" value="KZM91606.1"/>
    <property type="molecule type" value="Genomic_DNA"/>
</dbReference>
<proteinExistence type="inferred from homology"/>
<feature type="domain" description="BES1/BZR1 plant transcription factor N-terminal" evidence="7">
    <location>
        <begin position="6"/>
        <end position="115"/>
    </location>
</feature>
<comment type="similarity">
    <text evidence="1 5">Belongs to the BZR/LAT61 family.</text>
</comment>
<evidence type="ECO:0000256" key="2">
    <source>
        <dbReference type="ARBA" id="ARBA00023015"/>
    </source>
</evidence>
<reference evidence="8" key="1">
    <citation type="journal article" date="2016" name="Nat. Genet.">
        <title>A high-quality carrot genome assembly provides new insights into carotenoid accumulation and asterid genome evolution.</title>
        <authorList>
            <person name="Iorizzo M."/>
            <person name="Ellison S."/>
            <person name="Senalik D."/>
            <person name="Zeng P."/>
            <person name="Satapoomin P."/>
            <person name="Huang J."/>
            <person name="Bowman M."/>
            <person name="Iovene M."/>
            <person name="Sanseverino W."/>
            <person name="Cavagnaro P."/>
            <person name="Yildiz M."/>
            <person name="Macko-Podgorni A."/>
            <person name="Moranska E."/>
            <person name="Grzebelus E."/>
            <person name="Grzebelus D."/>
            <person name="Ashrafi H."/>
            <person name="Zheng Z."/>
            <person name="Cheng S."/>
            <person name="Spooner D."/>
            <person name="Van Deynze A."/>
            <person name="Simon P."/>
        </authorList>
    </citation>
    <scope>NUCLEOTIDE SEQUENCE [LARGE SCALE GENOMIC DNA]</scope>
    <source>
        <tissue evidence="8">Leaf</tissue>
    </source>
</reference>
<dbReference type="GO" id="GO:0009742">
    <property type="term" value="P:brassinosteroid mediated signaling pathway"/>
    <property type="evidence" value="ECO:0007669"/>
    <property type="project" value="UniProtKB-UniRule"/>
</dbReference>
<dbReference type="InterPro" id="IPR008540">
    <property type="entry name" value="BES1_N"/>
</dbReference>
<keyword evidence="4 5" id="KW-0804">Transcription</keyword>
<feature type="region of interest" description="Disordered" evidence="6">
    <location>
        <begin position="280"/>
        <end position="299"/>
    </location>
</feature>
<keyword evidence="5" id="KW-1070">Brassinosteroid signaling pathway</keyword>
<evidence type="ECO:0000259" key="7">
    <source>
        <dbReference type="Pfam" id="PF05687"/>
    </source>
</evidence>
<reference evidence="9" key="2">
    <citation type="submission" date="2022-03" db="EMBL/GenBank/DDBJ databases">
        <title>Draft title - Genomic analysis of global carrot germplasm unveils the trajectory of domestication and the origin of high carotenoid orange carrot.</title>
        <authorList>
            <person name="Iorizzo M."/>
            <person name="Ellison S."/>
            <person name="Senalik D."/>
            <person name="Macko-Podgorni A."/>
            <person name="Grzebelus D."/>
            <person name="Bostan H."/>
            <person name="Rolling W."/>
            <person name="Curaba J."/>
            <person name="Simon P."/>
        </authorList>
    </citation>
    <scope>NUCLEOTIDE SEQUENCE</scope>
    <source>
        <tissue evidence="9">Leaf</tissue>
    </source>
</reference>
<evidence type="ECO:0000256" key="1">
    <source>
        <dbReference type="ARBA" id="ARBA00005909"/>
    </source>
</evidence>
<dbReference type="GO" id="GO:0003677">
    <property type="term" value="F:DNA binding"/>
    <property type="evidence" value="ECO:0007669"/>
    <property type="project" value="UniProtKB-UniRule"/>
</dbReference>
<evidence type="ECO:0000256" key="6">
    <source>
        <dbReference type="SAM" id="MobiDB-lite"/>
    </source>
</evidence>
<comment type="function">
    <text evidence="5">Functions in brassinosteroid signaling. May function as transcriptional repressor.</text>
</comment>
<dbReference type="GO" id="GO:0003700">
    <property type="term" value="F:DNA-binding transcription factor activity"/>
    <property type="evidence" value="ECO:0007669"/>
    <property type="project" value="UniProtKB-UniRule"/>
</dbReference>
<dbReference type="InterPro" id="IPR033264">
    <property type="entry name" value="BZR"/>
</dbReference>
<evidence type="ECO:0000256" key="3">
    <source>
        <dbReference type="ARBA" id="ARBA00023125"/>
    </source>
</evidence>
<organism evidence="8">
    <name type="scientific">Daucus carota subsp. sativus</name>
    <name type="common">Carrot</name>
    <dbReference type="NCBI Taxonomy" id="79200"/>
    <lineage>
        <taxon>Eukaryota</taxon>
        <taxon>Viridiplantae</taxon>
        <taxon>Streptophyta</taxon>
        <taxon>Embryophyta</taxon>
        <taxon>Tracheophyta</taxon>
        <taxon>Spermatophyta</taxon>
        <taxon>Magnoliopsida</taxon>
        <taxon>eudicotyledons</taxon>
        <taxon>Gunneridae</taxon>
        <taxon>Pentapetalae</taxon>
        <taxon>asterids</taxon>
        <taxon>campanulids</taxon>
        <taxon>Apiales</taxon>
        <taxon>Apiaceae</taxon>
        <taxon>Apioideae</taxon>
        <taxon>Scandiceae</taxon>
        <taxon>Daucinae</taxon>
        <taxon>Daucus</taxon>
        <taxon>Daucus sect. Daucus</taxon>
    </lineage>
</organism>
<keyword evidence="10" id="KW-1185">Reference proteome</keyword>
<dbReference type="PANTHER" id="PTHR31506">
    <property type="entry name" value="BES1/BZR1 HOMOLOG PROTEIN 3-RELATED"/>
    <property type="match status" value="1"/>
</dbReference>
<name>A0A164WCR0_DAUCS</name>
<evidence type="ECO:0000313" key="8">
    <source>
        <dbReference type="EMBL" id="KZM91606.1"/>
    </source>
</evidence>
<dbReference type="AlphaFoldDB" id="A0A164WCR0"/>
<comment type="subcellular location">
    <subcellularLocation>
        <location evidence="5">Nucleus</location>
    </subcellularLocation>
</comment>
<gene>
    <name evidence="8" type="ORF">DCAR_021029</name>
    <name evidence="9" type="ORF">DCAR_0625301</name>
</gene>
<dbReference type="Proteomes" id="UP000077755">
    <property type="component" value="Chromosome 6"/>
</dbReference>
<feature type="region of interest" description="Disordered" evidence="6">
    <location>
        <begin position="1"/>
        <end position="27"/>
    </location>
</feature>
<evidence type="ECO:0000256" key="4">
    <source>
        <dbReference type="ARBA" id="ARBA00023163"/>
    </source>
</evidence>
<sequence>MATRGGGTRVPSYRERENNKRRERRRRAITSKIFAGLRTQGNYPIPRHCDNNEVLKALCNQAGWTVEPDGTTYRKGCKPVENMEAVGGSAPVSPCSSYNLSPYGSSSLHSPASSSFAPNVNVDGNSLIPWLNRLSYASSSASSSCSQLQQVGVQFGSISAPVISPLTSLAHTPRLQTETGWNTPQNSFFVSPTPPNSSCQIFPNSEWLNGPQIPPPRAPGSPTFSLISPNPFDLNEVAQPDQKADVSMEEAKMMDEFAFKGSTRQMNPWEGERIHEEFVSDDLKLTLGTPQSRNDNKKH</sequence>
<dbReference type="GO" id="GO:0006351">
    <property type="term" value="P:DNA-templated transcription"/>
    <property type="evidence" value="ECO:0007669"/>
    <property type="project" value="InterPro"/>
</dbReference>
<dbReference type="EMBL" id="CP093348">
    <property type="protein sequence ID" value="WOH05878.1"/>
    <property type="molecule type" value="Genomic_DNA"/>
</dbReference>
<evidence type="ECO:0000313" key="9">
    <source>
        <dbReference type="EMBL" id="WOH05878.1"/>
    </source>
</evidence>
<dbReference type="Gramene" id="KZM91606">
    <property type="protein sequence ID" value="KZM91606"/>
    <property type="gene ID" value="DCAR_021029"/>
</dbReference>
<keyword evidence="2 5" id="KW-0805">Transcription regulation</keyword>
<dbReference type="Pfam" id="PF05687">
    <property type="entry name" value="BES1_N"/>
    <property type="match status" value="1"/>
</dbReference>